<organism evidence="10 11">
    <name type="scientific">Mucilaginibacter hurinus</name>
    <dbReference type="NCBI Taxonomy" id="2201324"/>
    <lineage>
        <taxon>Bacteria</taxon>
        <taxon>Pseudomonadati</taxon>
        <taxon>Bacteroidota</taxon>
        <taxon>Sphingobacteriia</taxon>
        <taxon>Sphingobacteriales</taxon>
        <taxon>Sphingobacteriaceae</taxon>
        <taxon>Mucilaginibacter</taxon>
    </lineage>
</organism>
<evidence type="ECO:0000313" key="11">
    <source>
        <dbReference type="Proteomes" id="UP000253209"/>
    </source>
</evidence>
<evidence type="ECO:0000256" key="5">
    <source>
        <dbReference type="ARBA" id="ARBA00023237"/>
    </source>
</evidence>
<comment type="similarity">
    <text evidence="2">Belongs to the SusD family.</text>
</comment>
<feature type="compositionally biased region" description="Polar residues" evidence="6">
    <location>
        <begin position="363"/>
        <end position="375"/>
    </location>
</feature>
<feature type="chain" id="PRO_5016628629" evidence="7">
    <location>
        <begin position="21"/>
        <end position="587"/>
    </location>
</feature>
<evidence type="ECO:0000256" key="2">
    <source>
        <dbReference type="ARBA" id="ARBA00006275"/>
    </source>
</evidence>
<evidence type="ECO:0000256" key="1">
    <source>
        <dbReference type="ARBA" id="ARBA00004442"/>
    </source>
</evidence>
<reference evidence="10 11" key="1">
    <citation type="submission" date="2018-05" db="EMBL/GenBank/DDBJ databases">
        <title>Mucilaginibacter hurinus sp. nov., isolated from briquette warehouse soil.</title>
        <authorList>
            <person name="Choi L."/>
        </authorList>
    </citation>
    <scope>NUCLEOTIDE SEQUENCE [LARGE SCALE GENOMIC DNA]</scope>
    <source>
        <strain evidence="10 11">ZR32</strain>
    </source>
</reference>
<keyword evidence="3 7" id="KW-0732">Signal</keyword>
<proteinExistence type="inferred from homology"/>
<keyword evidence="5" id="KW-0998">Cell outer membrane</keyword>
<dbReference type="Pfam" id="PF07980">
    <property type="entry name" value="SusD_RagB"/>
    <property type="match status" value="1"/>
</dbReference>
<dbReference type="OrthoDB" id="5694214at2"/>
<dbReference type="SUPFAM" id="SSF48452">
    <property type="entry name" value="TPR-like"/>
    <property type="match status" value="1"/>
</dbReference>
<comment type="subcellular location">
    <subcellularLocation>
        <location evidence="1">Cell outer membrane</location>
    </subcellularLocation>
</comment>
<evidence type="ECO:0000256" key="6">
    <source>
        <dbReference type="SAM" id="MobiDB-lite"/>
    </source>
</evidence>
<dbReference type="Pfam" id="PF14322">
    <property type="entry name" value="SusD-like_3"/>
    <property type="match status" value="1"/>
</dbReference>
<dbReference type="CDD" id="cd08977">
    <property type="entry name" value="SusD"/>
    <property type="match status" value="1"/>
</dbReference>
<feature type="region of interest" description="Disordered" evidence="6">
    <location>
        <begin position="356"/>
        <end position="375"/>
    </location>
</feature>
<dbReference type="EMBL" id="QGDC01000004">
    <property type="protein sequence ID" value="RCH55331.1"/>
    <property type="molecule type" value="Genomic_DNA"/>
</dbReference>
<dbReference type="Proteomes" id="UP000253209">
    <property type="component" value="Unassembled WGS sequence"/>
</dbReference>
<keyword evidence="11" id="KW-1185">Reference proteome</keyword>
<evidence type="ECO:0000259" key="9">
    <source>
        <dbReference type="Pfam" id="PF14322"/>
    </source>
</evidence>
<feature type="domain" description="RagB/SusD" evidence="8">
    <location>
        <begin position="310"/>
        <end position="587"/>
    </location>
</feature>
<evidence type="ECO:0000259" key="8">
    <source>
        <dbReference type="Pfam" id="PF07980"/>
    </source>
</evidence>
<evidence type="ECO:0000313" key="10">
    <source>
        <dbReference type="EMBL" id="RCH55331.1"/>
    </source>
</evidence>
<name>A0A367GRK1_9SPHI</name>
<dbReference type="Gene3D" id="1.25.40.390">
    <property type="match status" value="1"/>
</dbReference>
<dbReference type="AlphaFoldDB" id="A0A367GRK1"/>
<gene>
    <name evidence="10" type="ORF">DJ568_09120</name>
</gene>
<feature type="signal peptide" evidence="7">
    <location>
        <begin position="1"/>
        <end position="20"/>
    </location>
</feature>
<feature type="domain" description="SusD-like N-terminal" evidence="9">
    <location>
        <begin position="119"/>
        <end position="246"/>
    </location>
</feature>
<dbReference type="InterPro" id="IPR011990">
    <property type="entry name" value="TPR-like_helical_dom_sf"/>
</dbReference>
<evidence type="ECO:0000256" key="7">
    <source>
        <dbReference type="SAM" id="SignalP"/>
    </source>
</evidence>
<dbReference type="InterPro" id="IPR033985">
    <property type="entry name" value="SusD-like_N"/>
</dbReference>
<dbReference type="InterPro" id="IPR012944">
    <property type="entry name" value="SusD_RagB_dom"/>
</dbReference>
<sequence>MNKYKHILLLTAVLAVCASACKKNLEEEPLEQLSPDYVWDTQDSAGVNASKVLNEIYTEIPAGANRIFSASSSENGSDFLDAATDDAVSSSPFVTPVELIATGIGITPFRNAEGGSFGTDIWAANYRGIRKANIFMANIDKVPLAGTLPNGTRLRSAWKAEARFLRALFYFELVKRWGGVPIVGDEVKQITDDVLLPRNSYAECVQYIVSECDAVKDSLRLDPIDNINFGRVTRGTAMALKARMLLYAASTLYNGGNIGTSGPERLVAGYENEDRNRWKLAADAAADIVQLGVFSLQADMVNTFIVANNKEVIFARNNGRGTDIEKANGPIGFAGEATGGSRTSPTQELVEAFPMKNGKPITDPTSGYNPTSPYTNRDPRLDSTILYAGARWLNTFIETYEGGRHKPGGSKTQTKTSYYLRKFMGHFRNQSTYAPHPRNFVMFRYAEVLLNYAEAQNEFNGPDNNVYDALYALRKRAGISAGAANNYGIPQNLTKEQMREIIRNERRVELAFEEHRYWDIRRWKIAGELAKKPLHGLRIKRSEVSGSIDGTKVIVLQPRFLEPKMYLYPIAQNELDKNKNLIQNPGW</sequence>
<comment type="caution">
    <text evidence="10">The sequence shown here is derived from an EMBL/GenBank/DDBJ whole genome shotgun (WGS) entry which is preliminary data.</text>
</comment>
<accession>A0A367GRK1</accession>
<dbReference type="GO" id="GO:0009279">
    <property type="term" value="C:cell outer membrane"/>
    <property type="evidence" value="ECO:0007669"/>
    <property type="project" value="UniProtKB-SubCell"/>
</dbReference>
<evidence type="ECO:0000256" key="4">
    <source>
        <dbReference type="ARBA" id="ARBA00023136"/>
    </source>
</evidence>
<protein>
    <submittedName>
        <fullName evidence="10">RagB/SusD family nutrient uptake outer membrane protein</fullName>
    </submittedName>
</protein>
<keyword evidence="4" id="KW-0472">Membrane</keyword>
<evidence type="ECO:0000256" key="3">
    <source>
        <dbReference type="ARBA" id="ARBA00022729"/>
    </source>
</evidence>